<evidence type="ECO:0000313" key="1">
    <source>
        <dbReference type="EMBL" id="CAD2171940.1"/>
    </source>
</evidence>
<name>A0A6V7VAI5_MELEN</name>
<dbReference type="EMBL" id="CAJEWN010000192">
    <property type="protein sequence ID" value="CAD2171940.1"/>
    <property type="molecule type" value="Genomic_DNA"/>
</dbReference>
<reference evidence="1 2" key="1">
    <citation type="submission" date="2020-08" db="EMBL/GenBank/DDBJ databases">
        <authorList>
            <person name="Koutsovoulos G."/>
            <person name="Danchin GJ E."/>
        </authorList>
    </citation>
    <scope>NUCLEOTIDE SEQUENCE [LARGE SCALE GENOMIC DNA]</scope>
</reference>
<organism evidence="1 2">
    <name type="scientific">Meloidogyne enterolobii</name>
    <name type="common">Root-knot nematode worm</name>
    <name type="synonym">Meloidogyne mayaguensis</name>
    <dbReference type="NCBI Taxonomy" id="390850"/>
    <lineage>
        <taxon>Eukaryota</taxon>
        <taxon>Metazoa</taxon>
        <taxon>Ecdysozoa</taxon>
        <taxon>Nematoda</taxon>
        <taxon>Chromadorea</taxon>
        <taxon>Rhabditida</taxon>
        <taxon>Tylenchina</taxon>
        <taxon>Tylenchomorpha</taxon>
        <taxon>Tylenchoidea</taxon>
        <taxon>Meloidogynidae</taxon>
        <taxon>Meloidogyninae</taxon>
        <taxon>Meloidogyne</taxon>
    </lineage>
</organism>
<sequence>MSDKEKKDDDELHQAILNYEGDFSESEDDNPMGSNESVSKKMRIEKNYHKRFTVPAALIDRAQLLKHQRRGIFVYQCESCRESQKKREFYLFSTGIDGLSVLTIELCAEDLDKNISLGMHYSGYFGKMKIFTKIKNILGHSNNGHQSGSKMSMLDLDDDEFEFTRGASITKGTDKKLLNLGKYCWILHQCAQCSDLSKKLANELFIKKKGSIYELSFPVCSYCTTANIEHQQKTYGTLNKKN</sequence>
<evidence type="ECO:0000313" key="2">
    <source>
        <dbReference type="Proteomes" id="UP000580250"/>
    </source>
</evidence>
<comment type="caution">
    <text evidence="1">The sequence shown here is derived from an EMBL/GenBank/DDBJ whole genome shotgun (WGS) entry which is preliminary data.</text>
</comment>
<protein>
    <submittedName>
        <fullName evidence="1">Uncharacterized protein</fullName>
    </submittedName>
</protein>
<proteinExistence type="predicted"/>
<dbReference type="Proteomes" id="UP000580250">
    <property type="component" value="Unassembled WGS sequence"/>
</dbReference>
<gene>
    <name evidence="1" type="ORF">MENT_LOCUS23467</name>
</gene>
<accession>A0A6V7VAI5</accession>
<dbReference type="AlphaFoldDB" id="A0A6V7VAI5"/>